<protein>
    <submittedName>
        <fullName evidence="1">DUF3606 domain-containing protein</fullName>
    </submittedName>
</protein>
<dbReference type="Proteomes" id="UP000318405">
    <property type="component" value="Unassembled WGS sequence"/>
</dbReference>
<dbReference type="Pfam" id="PF12244">
    <property type="entry name" value="DUF3606"/>
    <property type="match status" value="1"/>
</dbReference>
<sequence length="56" mass="6473">MGDDKNKTAHDRKLIDLNTPYEVRDWTQSLAFLKRSPGRCGKGAISFGLVRIRHRF</sequence>
<keyword evidence="2" id="KW-1185">Reference proteome</keyword>
<dbReference type="InterPro" id="IPR022037">
    <property type="entry name" value="DUF3606"/>
</dbReference>
<evidence type="ECO:0000313" key="2">
    <source>
        <dbReference type="Proteomes" id="UP000318405"/>
    </source>
</evidence>
<dbReference type="OrthoDB" id="7030114at2"/>
<reference evidence="1 2" key="1">
    <citation type="submission" date="2019-07" db="EMBL/GenBank/DDBJ databases">
        <title>Qingshengfaniella alkalisoli gen. nov., sp. nov., isolated from saline soil.</title>
        <authorList>
            <person name="Xu L."/>
            <person name="Huang X.-X."/>
            <person name="Sun J.-Q."/>
        </authorList>
    </citation>
    <scope>NUCLEOTIDE SEQUENCE [LARGE SCALE GENOMIC DNA]</scope>
    <source>
        <strain evidence="1 2">DSM 27279</strain>
    </source>
</reference>
<comment type="caution">
    <text evidence="1">The sequence shown here is derived from an EMBL/GenBank/DDBJ whole genome shotgun (WGS) entry which is preliminary data.</text>
</comment>
<organism evidence="1 2">
    <name type="scientific">Verticiella sediminum</name>
    <dbReference type="NCBI Taxonomy" id="1247510"/>
    <lineage>
        <taxon>Bacteria</taxon>
        <taxon>Pseudomonadati</taxon>
        <taxon>Pseudomonadota</taxon>
        <taxon>Betaproteobacteria</taxon>
        <taxon>Burkholderiales</taxon>
        <taxon>Alcaligenaceae</taxon>
        <taxon>Verticiella</taxon>
    </lineage>
</organism>
<gene>
    <name evidence="1" type="ORF">FOZ76_13480</name>
</gene>
<accession>A0A556ALY4</accession>
<proteinExistence type="predicted"/>
<evidence type="ECO:0000313" key="1">
    <source>
        <dbReference type="EMBL" id="TSH93892.1"/>
    </source>
</evidence>
<dbReference type="AlphaFoldDB" id="A0A556ALY4"/>
<dbReference type="RefSeq" id="WP_143948793.1">
    <property type="nucleotide sequence ID" value="NZ_BAABMB010000006.1"/>
</dbReference>
<dbReference type="EMBL" id="VLTJ01000026">
    <property type="protein sequence ID" value="TSH93892.1"/>
    <property type="molecule type" value="Genomic_DNA"/>
</dbReference>
<name>A0A556ALY4_9BURK</name>